<evidence type="ECO:0000259" key="9">
    <source>
        <dbReference type="Pfam" id="PF16575"/>
    </source>
</evidence>
<dbReference type="VEuPathDB" id="FungiDB:UMAG_12286"/>
<keyword evidence="4" id="KW-0808">Transferase</keyword>
<feature type="domain" description="Clp1 P-loop" evidence="9">
    <location>
        <begin position="764"/>
        <end position="868"/>
    </location>
</feature>
<dbReference type="EMBL" id="CM003156">
    <property type="protein sequence ID" value="KIS66808.1"/>
    <property type="molecule type" value="Genomic_DNA"/>
</dbReference>
<evidence type="ECO:0000256" key="8">
    <source>
        <dbReference type="SAM" id="MobiDB-lite"/>
    </source>
</evidence>
<evidence type="ECO:0000256" key="3">
    <source>
        <dbReference type="ARBA" id="ARBA00019824"/>
    </source>
</evidence>
<keyword evidence="5" id="KW-0547">Nucleotide-binding</keyword>
<feature type="compositionally biased region" description="Basic and acidic residues" evidence="8">
    <location>
        <begin position="185"/>
        <end position="194"/>
    </location>
</feature>
<accession>A0A0D1CIK4</accession>
<evidence type="ECO:0000256" key="5">
    <source>
        <dbReference type="ARBA" id="ARBA00022741"/>
    </source>
</evidence>
<comment type="similarity">
    <text evidence="1">Belongs to the Clp1 family. NOL9/GRC3 subfamily.</text>
</comment>
<dbReference type="Pfam" id="PF16575">
    <property type="entry name" value="CLP1_P"/>
    <property type="match status" value="2"/>
</dbReference>
<feature type="compositionally biased region" description="Polar residues" evidence="8">
    <location>
        <begin position="929"/>
        <end position="938"/>
    </location>
</feature>
<evidence type="ECO:0000313" key="11">
    <source>
        <dbReference type="Proteomes" id="UP000000561"/>
    </source>
</evidence>
<evidence type="ECO:0000256" key="1">
    <source>
        <dbReference type="ARBA" id="ARBA00011003"/>
    </source>
</evidence>
<feature type="compositionally biased region" description="Basic and acidic residues" evidence="8">
    <location>
        <begin position="22"/>
        <end position="34"/>
    </location>
</feature>
<sequence length="1250" mass="133904">MAPRKKAGTPASAPMSALAARKAREEALANRSEGDPSTLGNGEAAPTSRLSRRQSENADATVEVPTTASHPVASDSTLASSSSARTSSSTLKRSRRSSTAPDPTSIAVTRPKRNSNSSSAQLPPDSTPSKATKATLSDRSCRTQSSTQTTPAGRNRGKDRQISDAEDIENDMNSDHDIQQILSEFGREAARSDIEASGSEQPPPKKRAKQPSHPRPTVNDPKKMPINRTHTDATPEVKMSSKNVALTKLASKEMHSEESSTSQHKAQQLVQRKPTEQQVRTRGAKRYFADKSHLRGESHIDSSAMPIEDEVTGFLAFGHEEDDEDQSIEANGVPDVDPKVDKKAKDMQSDLESHDSSEDEEQQGPTAAGNNGKKPNTRSVNRSRHRADPNGNGHQTSRTHVTTNHALVNQHEQDDDSVDDGHLQIGAPALTRAALLNAIPYSNFTPILDGKLKNTIVVENKRKRGREALYFGLRNGETLVFLGIGHVEILQGSAQVGGAVLSPATHGFKAANIFAPISNPLPVLKSVSTSHYPGQGMASADSLSSNADKNSDTYVDELLDAAFDTVVKVTPFASPITALGQVCPIGGLATPFSAPPSLELSNKVHHLAGIKVLFEPSIEEIAQKPKNLLADGTFSTMGLSAAYIPHKWQASLHHLSAAALSAAQHPQEESVVALIRGNKKVGKSTLSRMALERLLSMGKNIGAKVAYLELDLGQSDFGPPGMVALHVFSLSDNVQSDPVGEEADAVTAISQSQPQDTVDTEESIAVPKSNGVRSVRSVISLGPGWCQPRVPVRAHFIGDVSPRDDPESYVAAVHDLMDFFRARIQPGEPNENGGSHRVPIVINTQGWIKGLGADLAARIVPILRPTHIFDVIPRGSPDPIPPPTRGHPWLDVEGAILGAGPEIVTLESVSQLEFVQGSFGGGDKRSDTGGKQLNGTSETNEENDSLGDGGSEPPRYITEVGSKLAPAEARLLNVMSYLYATQLAPAEPDHALQVRGSWDLSEPLVHRRPLVVNVAQGLKAGIRVMALGSSVPDSLKLFALNSSIVAIVIRECDAAQDADAPQDVHGNIEAQKEHDVASPWKQAFDRAAQIAPSGLKSSTRCIGLGIVRSIDADAGHVHLLSPLDPAFLHRIEASTGASIGLVKGALELPVWASLNFEAIQEARESRLDVPPAAQHSTANGDDQQQQQLLAGMPRNQVPYLEWPHSANQNYKRKHLATNSLGSMSSGTSTVQLGSEKRRIRRNLMRKSQFV</sequence>
<feature type="region of interest" description="Disordered" evidence="8">
    <location>
        <begin position="322"/>
        <end position="399"/>
    </location>
</feature>
<evidence type="ECO:0000256" key="4">
    <source>
        <dbReference type="ARBA" id="ARBA00022679"/>
    </source>
</evidence>
<dbReference type="InterPro" id="IPR027417">
    <property type="entry name" value="P-loop_NTPase"/>
</dbReference>
<dbReference type="OrthoDB" id="2405412at2759"/>
<dbReference type="PANTHER" id="PTHR12755:SF3">
    <property type="entry name" value="POLYNUCLEOTIDE 5'-HYDROXYL-KINASE NOL9"/>
    <property type="match status" value="1"/>
</dbReference>
<dbReference type="RefSeq" id="XP_011391782.1">
    <property type="nucleotide sequence ID" value="XM_011393480.1"/>
</dbReference>
<feature type="region of interest" description="Disordered" evidence="8">
    <location>
        <begin position="918"/>
        <end position="956"/>
    </location>
</feature>
<feature type="compositionally biased region" description="Polar residues" evidence="8">
    <location>
        <begin position="364"/>
        <end position="380"/>
    </location>
</feature>
<feature type="compositionally biased region" description="Basic and acidic residues" evidence="8">
    <location>
        <begin position="336"/>
        <end position="356"/>
    </location>
</feature>
<feature type="compositionally biased region" description="Polar residues" evidence="8">
    <location>
        <begin position="127"/>
        <end position="138"/>
    </location>
</feature>
<organism evidence="10 11">
    <name type="scientific">Mycosarcoma maydis</name>
    <name type="common">Corn smut fungus</name>
    <name type="synonym">Ustilago maydis</name>
    <dbReference type="NCBI Taxonomy" id="5270"/>
    <lineage>
        <taxon>Eukaryota</taxon>
        <taxon>Fungi</taxon>
        <taxon>Dikarya</taxon>
        <taxon>Basidiomycota</taxon>
        <taxon>Ustilaginomycotina</taxon>
        <taxon>Ustilaginomycetes</taxon>
        <taxon>Ustilaginales</taxon>
        <taxon>Ustilaginaceae</taxon>
        <taxon>Mycosarcoma</taxon>
    </lineage>
</organism>
<dbReference type="GO" id="GO:0051731">
    <property type="term" value="F:polynucleotide 5'-hydroxyl-kinase activity"/>
    <property type="evidence" value="ECO:0000318"/>
    <property type="project" value="GO_Central"/>
</dbReference>
<dbReference type="KEGG" id="uma:UMAG_12286"/>
<feature type="compositionally biased region" description="Low complexity" evidence="8">
    <location>
        <begin position="73"/>
        <end position="91"/>
    </location>
</feature>
<feature type="region of interest" description="Disordered" evidence="8">
    <location>
        <begin position="1165"/>
        <end position="1184"/>
    </location>
</feature>
<evidence type="ECO:0000256" key="6">
    <source>
        <dbReference type="ARBA" id="ARBA00022777"/>
    </source>
</evidence>
<dbReference type="InterPro" id="IPR032319">
    <property type="entry name" value="CLP1_P"/>
</dbReference>
<dbReference type="InterPro" id="IPR045116">
    <property type="entry name" value="Clp1/Grc3"/>
</dbReference>
<evidence type="ECO:0000256" key="7">
    <source>
        <dbReference type="ARBA" id="ARBA00022840"/>
    </source>
</evidence>
<keyword evidence="7" id="KW-0067">ATP-binding</keyword>
<dbReference type="InParanoid" id="A0A0D1CIK4"/>
<feature type="domain" description="Clp1 P-loop" evidence="9">
    <location>
        <begin position="677"/>
        <end position="730"/>
    </location>
</feature>
<reference evidence="10 11" key="1">
    <citation type="journal article" date="2006" name="Nature">
        <title>Insights from the genome of the biotrophic fungal plant pathogen Ustilago maydis.</title>
        <authorList>
            <person name="Kamper J."/>
            <person name="Kahmann R."/>
            <person name="Bolker M."/>
            <person name="Ma L.J."/>
            <person name="Brefort T."/>
            <person name="Saville B.J."/>
            <person name="Banuett F."/>
            <person name="Kronstad J.W."/>
            <person name="Gold S.E."/>
            <person name="Muller O."/>
            <person name="Perlin M.H."/>
            <person name="Wosten H.A."/>
            <person name="de Vries R."/>
            <person name="Ruiz-Herrera J."/>
            <person name="Reynaga-Pena C.G."/>
            <person name="Snetselaar K."/>
            <person name="McCann M."/>
            <person name="Perez-Martin J."/>
            <person name="Feldbrugge M."/>
            <person name="Basse C.W."/>
            <person name="Steinberg G."/>
            <person name="Ibeas J.I."/>
            <person name="Holloman W."/>
            <person name="Guzman P."/>
            <person name="Farman M."/>
            <person name="Stajich J.E."/>
            <person name="Sentandreu R."/>
            <person name="Gonzalez-Prieto J.M."/>
            <person name="Kennell J.C."/>
            <person name="Molina L."/>
            <person name="Schirawski J."/>
            <person name="Mendoza-Mendoza A."/>
            <person name="Greilinger D."/>
            <person name="Munch K."/>
            <person name="Rossel N."/>
            <person name="Scherer M."/>
            <person name="Vranes M."/>
            <person name="Ladendorf O."/>
            <person name="Vincon V."/>
            <person name="Fuchs U."/>
            <person name="Sandrock B."/>
            <person name="Meng S."/>
            <person name="Ho E.C."/>
            <person name="Cahill M.J."/>
            <person name="Boyce K.J."/>
            <person name="Klose J."/>
            <person name="Klosterman S.J."/>
            <person name="Deelstra H.J."/>
            <person name="Ortiz-Castellanos L."/>
            <person name="Li W."/>
            <person name="Sanchez-Alonso P."/>
            <person name="Schreier P.H."/>
            <person name="Hauser-Hahn I."/>
            <person name="Vaupel M."/>
            <person name="Koopmann E."/>
            <person name="Friedrich G."/>
            <person name="Voss H."/>
            <person name="Schluter T."/>
            <person name="Margolis J."/>
            <person name="Platt D."/>
            <person name="Swimmer C."/>
            <person name="Gnirke A."/>
            <person name="Chen F."/>
            <person name="Vysotskaia V."/>
            <person name="Mannhaupt G."/>
            <person name="Guldener U."/>
            <person name="Munsterkotter M."/>
            <person name="Haase D."/>
            <person name="Oesterheld M."/>
            <person name="Mewes H.W."/>
            <person name="Mauceli E.W."/>
            <person name="DeCaprio D."/>
            <person name="Wade C.M."/>
            <person name="Butler J."/>
            <person name="Young S."/>
            <person name="Jaffe D.B."/>
            <person name="Calvo S."/>
            <person name="Nusbaum C."/>
            <person name="Galagan J."/>
            <person name="Birren B.W."/>
        </authorList>
    </citation>
    <scope>NUCLEOTIDE SEQUENCE [LARGE SCALE GENOMIC DNA]</scope>
    <source>
        <strain evidence="11">DSM 14603 / FGSC 9021 / UM521</strain>
    </source>
</reference>
<dbReference type="Proteomes" id="UP000000561">
    <property type="component" value="Chromosome 17"/>
</dbReference>
<dbReference type="FunCoup" id="A0A0D1CIK4">
    <property type="interactions" value="218"/>
</dbReference>
<feature type="region of interest" description="Disordered" evidence="8">
    <location>
        <begin position="1"/>
        <end position="307"/>
    </location>
</feature>
<feature type="compositionally biased region" description="Polar residues" evidence="8">
    <location>
        <begin position="259"/>
        <end position="280"/>
    </location>
</feature>
<proteinExistence type="inferred from homology"/>
<keyword evidence="11" id="KW-1185">Reference proteome</keyword>
<dbReference type="GO" id="GO:0000448">
    <property type="term" value="P:cleavage in ITS2 between 5.8S rRNA and LSU-rRNA of tricistronic rRNA transcript (SSU-rRNA, 5.8S rRNA, LSU-rRNA)"/>
    <property type="evidence" value="ECO:0000318"/>
    <property type="project" value="GO_Central"/>
</dbReference>
<keyword evidence="6" id="KW-0418">Kinase</keyword>
<protein>
    <recommendedName>
        <fullName evidence="3">Polynucleotide 5'-hydroxyl-kinase GRC3</fullName>
    </recommendedName>
    <alternativeName>
        <fullName evidence="2">Polynucleotide 5'-hydroxyl-kinase grc3</fullName>
    </alternativeName>
</protein>
<dbReference type="GO" id="GO:0005524">
    <property type="term" value="F:ATP binding"/>
    <property type="evidence" value="ECO:0007669"/>
    <property type="project" value="UniProtKB-KW"/>
</dbReference>
<dbReference type="Gene3D" id="3.40.50.300">
    <property type="entry name" value="P-loop containing nucleotide triphosphate hydrolases"/>
    <property type="match status" value="1"/>
</dbReference>
<dbReference type="STRING" id="237631.A0A0D1CIK4"/>
<dbReference type="GO" id="GO:0005634">
    <property type="term" value="C:nucleus"/>
    <property type="evidence" value="ECO:0000318"/>
    <property type="project" value="GO_Central"/>
</dbReference>
<feature type="region of interest" description="Disordered" evidence="8">
    <location>
        <begin position="1217"/>
        <end position="1236"/>
    </location>
</feature>
<evidence type="ECO:0000313" key="10">
    <source>
        <dbReference type="EMBL" id="KIS66808.1"/>
    </source>
</evidence>
<dbReference type="AlphaFoldDB" id="A0A0D1CIK4"/>
<feature type="compositionally biased region" description="Basic and acidic residues" evidence="8">
    <location>
        <begin position="287"/>
        <end position="300"/>
    </location>
</feature>
<gene>
    <name evidence="10" type="ORF">UMAG_12286</name>
</gene>
<feature type="compositionally biased region" description="Polar residues" evidence="8">
    <location>
        <begin position="1217"/>
        <end position="1232"/>
    </location>
</feature>
<dbReference type="GeneID" id="23568032"/>
<dbReference type="eggNOG" id="KOG2750">
    <property type="taxonomic scope" value="Eukaryota"/>
</dbReference>
<evidence type="ECO:0000256" key="2">
    <source>
        <dbReference type="ARBA" id="ARBA00018706"/>
    </source>
</evidence>
<dbReference type="PANTHER" id="PTHR12755">
    <property type="entry name" value="CLEAVAGE/POLYADENYLATION FACTOR IA SUBUNIT CLP1P"/>
    <property type="match status" value="1"/>
</dbReference>
<name>A0A0D1CIK4_MYCMD</name>